<name>A0ACB8YNF7_ARCLA</name>
<dbReference type="EMBL" id="CM042058">
    <property type="protein sequence ID" value="KAI3685555.1"/>
    <property type="molecule type" value="Genomic_DNA"/>
</dbReference>
<protein>
    <submittedName>
        <fullName evidence="1">Uncharacterized protein</fullName>
    </submittedName>
</protein>
<gene>
    <name evidence="1" type="ORF">L6452_34803</name>
</gene>
<reference evidence="2" key="1">
    <citation type="journal article" date="2022" name="Mol. Ecol. Resour.">
        <title>The genomes of chicory, endive, great burdock and yacon provide insights into Asteraceae palaeo-polyploidization history and plant inulin production.</title>
        <authorList>
            <person name="Fan W."/>
            <person name="Wang S."/>
            <person name="Wang H."/>
            <person name="Wang A."/>
            <person name="Jiang F."/>
            <person name="Liu H."/>
            <person name="Zhao H."/>
            <person name="Xu D."/>
            <person name="Zhang Y."/>
        </authorList>
    </citation>
    <scope>NUCLEOTIDE SEQUENCE [LARGE SCALE GENOMIC DNA]</scope>
    <source>
        <strain evidence="2">cv. Niubang</strain>
    </source>
</reference>
<dbReference type="Proteomes" id="UP001055879">
    <property type="component" value="Linkage Group LG12"/>
</dbReference>
<proteinExistence type="predicted"/>
<reference evidence="1 2" key="2">
    <citation type="journal article" date="2022" name="Mol. Ecol. Resour.">
        <title>The genomes of chicory, endive, great burdock and yacon provide insights into Asteraceae paleo-polyploidization history and plant inulin production.</title>
        <authorList>
            <person name="Fan W."/>
            <person name="Wang S."/>
            <person name="Wang H."/>
            <person name="Wang A."/>
            <person name="Jiang F."/>
            <person name="Liu H."/>
            <person name="Zhao H."/>
            <person name="Xu D."/>
            <person name="Zhang Y."/>
        </authorList>
    </citation>
    <scope>NUCLEOTIDE SEQUENCE [LARGE SCALE GENOMIC DNA]</scope>
    <source>
        <strain evidence="2">cv. Niubang</strain>
    </source>
</reference>
<keyword evidence="2" id="KW-1185">Reference proteome</keyword>
<organism evidence="1 2">
    <name type="scientific">Arctium lappa</name>
    <name type="common">Greater burdock</name>
    <name type="synonym">Lappa major</name>
    <dbReference type="NCBI Taxonomy" id="4217"/>
    <lineage>
        <taxon>Eukaryota</taxon>
        <taxon>Viridiplantae</taxon>
        <taxon>Streptophyta</taxon>
        <taxon>Embryophyta</taxon>
        <taxon>Tracheophyta</taxon>
        <taxon>Spermatophyta</taxon>
        <taxon>Magnoliopsida</taxon>
        <taxon>eudicotyledons</taxon>
        <taxon>Gunneridae</taxon>
        <taxon>Pentapetalae</taxon>
        <taxon>asterids</taxon>
        <taxon>campanulids</taxon>
        <taxon>Asterales</taxon>
        <taxon>Asteraceae</taxon>
        <taxon>Carduoideae</taxon>
        <taxon>Cardueae</taxon>
        <taxon>Arctiinae</taxon>
        <taxon>Arctium</taxon>
    </lineage>
</organism>
<sequence>MDRASRSPKMMMMRRKRKGKGGDVGGDLMSWAVGGVSGGGVALDHKEVVVLDGKRKGRGWVSLGNQKGLEGV</sequence>
<accession>A0ACB8YNF7</accession>
<evidence type="ECO:0000313" key="2">
    <source>
        <dbReference type="Proteomes" id="UP001055879"/>
    </source>
</evidence>
<evidence type="ECO:0000313" key="1">
    <source>
        <dbReference type="EMBL" id="KAI3685555.1"/>
    </source>
</evidence>
<comment type="caution">
    <text evidence="1">The sequence shown here is derived from an EMBL/GenBank/DDBJ whole genome shotgun (WGS) entry which is preliminary data.</text>
</comment>